<evidence type="ECO:0000256" key="1">
    <source>
        <dbReference type="SAM" id="MobiDB-lite"/>
    </source>
</evidence>
<feature type="non-terminal residue" evidence="2">
    <location>
        <position position="1"/>
    </location>
</feature>
<gene>
    <name evidence="2" type="ORF">AVDCRST_MAG65-1769</name>
</gene>
<organism evidence="2">
    <name type="scientific">uncultured Solirubrobacteraceae bacterium</name>
    <dbReference type="NCBI Taxonomy" id="1162706"/>
    <lineage>
        <taxon>Bacteria</taxon>
        <taxon>Bacillati</taxon>
        <taxon>Actinomycetota</taxon>
        <taxon>Thermoleophilia</taxon>
        <taxon>Solirubrobacterales</taxon>
        <taxon>Solirubrobacteraceae</taxon>
        <taxon>environmental samples</taxon>
    </lineage>
</organism>
<dbReference type="EMBL" id="CADCVL010000320">
    <property type="protein sequence ID" value="CAA9486580.1"/>
    <property type="molecule type" value="Genomic_DNA"/>
</dbReference>
<proteinExistence type="predicted"/>
<reference evidence="2" key="1">
    <citation type="submission" date="2020-02" db="EMBL/GenBank/DDBJ databases">
        <authorList>
            <person name="Meier V. D."/>
        </authorList>
    </citation>
    <scope>NUCLEOTIDE SEQUENCE</scope>
    <source>
        <strain evidence="2">AVDCRST_MAG65</strain>
    </source>
</reference>
<dbReference type="AlphaFoldDB" id="A0A6J4SA46"/>
<protein>
    <submittedName>
        <fullName evidence="2">Uncharacterized protein</fullName>
    </submittedName>
</protein>
<sequence length="34" mass="3641">KDEAGRLLGLQHADPGAQRTTDDRDRLVPASAPL</sequence>
<feature type="non-terminal residue" evidence="2">
    <location>
        <position position="34"/>
    </location>
</feature>
<feature type="region of interest" description="Disordered" evidence="1">
    <location>
        <begin position="1"/>
        <end position="34"/>
    </location>
</feature>
<accession>A0A6J4SA46</accession>
<name>A0A6J4SA46_9ACTN</name>
<evidence type="ECO:0000313" key="2">
    <source>
        <dbReference type="EMBL" id="CAA9486580.1"/>
    </source>
</evidence>